<proteinExistence type="inferred from homology"/>
<sequence>MVFKCQEDSFLKEFVGKVVSCEPVKTAEDSKETEYKVILDDTILFPEGGGQPFDYGTLDGKPVKSVIRVGSEAVHFVEMTEPFQIGQKVKQIVDWPRRMDHMQQHSGQHLITALFSREFGFETQSWWLGNETSYIDLAVKDVTKENMDRIERIANELIFEGRAVTVEVTTVEKGLQFQDIRAPRGLPADHVGPVRVVNIEGVESNMCCGTHVRNLSQLQAIKLLHAEKTKGKVLVHFLVGNRVIKKLGECYGREMQMNNILRGGPSSHIDLIEKLQSNQKSKQKAFLQLLKDFAVAEASKLRSLESKPKFFSLHRRDGIEPDFISTFLRNAPDDIFYFMTVGDTTGKGHMVLKGDEEIIKKISAEFLELLDGKGNGKGKSFQAKVNNLAKINECEKMLIDALSGPQPA</sequence>
<name>A0A7R8YZ92_HERIL</name>
<dbReference type="PANTHER" id="PTHR43462:SF1">
    <property type="entry name" value="ALANYL-TRNA EDITING PROTEIN AARSD1"/>
    <property type="match status" value="1"/>
</dbReference>
<dbReference type="InParanoid" id="A0A7R8YZ92"/>
<dbReference type="GO" id="GO:0003676">
    <property type="term" value="F:nucleic acid binding"/>
    <property type="evidence" value="ECO:0007669"/>
    <property type="project" value="InterPro"/>
</dbReference>
<dbReference type="SUPFAM" id="SSF55186">
    <property type="entry name" value="ThrRS/AlaRS common domain"/>
    <property type="match status" value="1"/>
</dbReference>
<dbReference type="InterPro" id="IPR009000">
    <property type="entry name" value="Transl_B-barrel_sf"/>
</dbReference>
<dbReference type="FunCoup" id="A0A7R8YZ92">
    <property type="interactions" value="649"/>
</dbReference>
<keyword evidence="5" id="KW-0479">Metal-binding</keyword>
<evidence type="ECO:0000256" key="7">
    <source>
        <dbReference type="ARBA" id="ARBA00022917"/>
    </source>
</evidence>
<protein>
    <recommendedName>
        <fullName evidence="8">Alanyl-transfer RNA synthetases family profile domain-containing protein</fullName>
    </recommendedName>
</protein>
<reference evidence="9 10" key="1">
    <citation type="submission" date="2020-11" db="EMBL/GenBank/DDBJ databases">
        <authorList>
            <person name="Wallbank WR R."/>
            <person name="Pardo Diaz C."/>
            <person name="Kozak K."/>
            <person name="Martin S."/>
            <person name="Jiggins C."/>
            <person name="Moest M."/>
            <person name="Warren A I."/>
            <person name="Generalovic N T."/>
            <person name="Byers J.R.P. K."/>
            <person name="Montejo-Kovacevich G."/>
            <person name="Yen C E."/>
        </authorList>
    </citation>
    <scope>NUCLEOTIDE SEQUENCE [LARGE SCALE GENOMIC DNA]</scope>
</reference>
<dbReference type="InterPro" id="IPR018164">
    <property type="entry name" value="Ala-tRNA-synth_IIc_N"/>
</dbReference>
<comment type="similarity">
    <text evidence="3">Belongs to the class-II aminoacyl-tRNA synthetase family. Alax-L subfamily.</text>
</comment>
<evidence type="ECO:0000313" key="10">
    <source>
        <dbReference type="Proteomes" id="UP000594454"/>
    </source>
</evidence>
<evidence type="ECO:0000259" key="8">
    <source>
        <dbReference type="PROSITE" id="PS50860"/>
    </source>
</evidence>
<gene>
    <name evidence="9" type="ORF">HERILL_LOCUS12725</name>
</gene>
<dbReference type="InterPro" id="IPR012947">
    <property type="entry name" value="tRNA_SAD"/>
</dbReference>
<dbReference type="SUPFAM" id="SSF50447">
    <property type="entry name" value="Translation proteins"/>
    <property type="match status" value="1"/>
</dbReference>
<feature type="domain" description="Alanyl-transfer RNA synthetases family profile" evidence="8">
    <location>
        <begin position="1"/>
        <end position="227"/>
    </location>
</feature>
<dbReference type="PANTHER" id="PTHR43462">
    <property type="entry name" value="ALANYL-TRNA EDITING PROTEIN"/>
    <property type="match status" value="1"/>
</dbReference>
<dbReference type="GO" id="GO:0004813">
    <property type="term" value="F:alanine-tRNA ligase activity"/>
    <property type="evidence" value="ECO:0007669"/>
    <property type="project" value="InterPro"/>
</dbReference>
<dbReference type="Pfam" id="PF01411">
    <property type="entry name" value="tRNA-synt_2c"/>
    <property type="match status" value="1"/>
</dbReference>
<dbReference type="InterPro" id="IPR018163">
    <property type="entry name" value="Thr/Ala-tRNA-synth_IIc_edit"/>
</dbReference>
<dbReference type="EMBL" id="LR899013">
    <property type="protein sequence ID" value="CAD7090231.1"/>
    <property type="molecule type" value="Genomic_DNA"/>
</dbReference>
<evidence type="ECO:0000313" key="9">
    <source>
        <dbReference type="EMBL" id="CAD7090231.1"/>
    </source>
</evidence>
<dbReference type="InterPro" id="IPR051335">
    <property type="entry name" value="Alanyl-tRNA_Editing_Enzymes"/>
</dbReference>
<comment type="subcellular location">
    <subcellularLocation>
        <location evidence="2">Cytoplasm</location>
    </subcellularLocation>
</comment>
<organism evidence="9 10">
    <name type="scientific">Hermetia illucens</name>
    <name type="common">Black soldier fly</name>
    <dbReference type="NCBI Taxonomy" id="343691"/>
    <lineage>
        <taxon>Eukaryota</taxon>
        <taxon>Metazoa</taxon>
        <taxon>Ecdysozoa</taxon>
        <taxon>Arthropoda</taxon>
        <taxon>Hexapoda</taxon>
        <taxon>Insecta</taxon>
        <taxon>Pterygota</taxon>
        <taxon>Neoptera</taxon>
        <taxon>Endopterygota</taxon>
        <taxon>Diptera</taxon>
        <taxon>Brachycera</taxon>
        <taxon>Stratiomyomorpha</taxon>
        <taxon>Stratiomyidae</taxon>
        <taxon>Hermetiinae</taxon>
        <taxon>Hermetia</taxon>
    </lineage>
</organism>
<keyword evidence="6" id="KW-0862">Zinc</keyword>
<dbReference type="GO" id="GO:0046872">
    <property type="term" value="F:metal ion binding"/>
    <property type="evidence" value="ECO:0007669"/>
    <property type="project" value="UniProtKB-KW"/>
</dbReference>
<dbReference type="GO" id="GO:0006419">
    <property type="term" value="P:alanyl-tRNA aminoacylation"/>
    <property type="evidence" value="ECO:0007669"/>
    <property type="project" value="InterPro"/>
</dbReference>
<evidence type="ECO:0000256" key="6">
    <source>
        <dbReference type="ARBA" id="ARBA00022833"/>
    </source>
</evidence>
<dbReference type="FunFam" id="3.30.980.10:FF:000007">
    <property type="entry name" value="alanyl-tRNA editing protein Aarsd1"/>
    <property type="match status" value="1"/>
</dbReference>
<evidence type="ECO:0000256" key="5">
    <source>
        <dbReference type="ARBA" id="ARBA00022723"/>
    </source>
</evidence>
<evidence type="ECO:0000256" key="2">
    <source>
        <dbReference type="ARBA" id="ARBA00004496"/>
    </source>
</evidence>
<dbReference type="GO" id="GO:0002196">
    <property type="term" value="F:Ser-tRNA(Ala) deacylase activity"/>
    <property type="evidence" value="ECO:0007669"/>
    <property type="project" value="TreeGrafter"/>
</dbReference>
<keyword evidence="10" id="KW-1185">Reference proteome</keyword>
<dbReference type="Gene3D" id="3.30.980.10">
    <property type="entry name" value="Threonyl-trna Synthetase, Chain A, domain 2"/>
    <property type="match status" value="1"/>
</dbReference>
<keyword evidence="7" id="KW-0648">Protein biosynthesis</keyword>
<dbReference type="Pfam" id="PF07973">
    <property type="entry name" value="tRNA_SAD"/>
    <property type="match status" value="1"/>
</dbReference>
<dbReference type="Proteomes" id="UP000594454">
    <property type="component" value="Chromosome 5"/>
</dbReference>
<dbReference type="InterPro" id="IPR018165">
    <property type="entry name" value="Ala-tRNA-synth_IIc_core"/>
</dbReference>
<evidence type="ECO:0000256" key="3">
    <source>
        <dbReference type="ARBA" id="ARBA00008429"/>
    </source>
</evidence>
<dbReference type="Gene3D" id="2.40.30.130">
    <property type="match status" value="1"/>
</dbReference>
<accession>A0A7R8YZ92</accession>
<dbReference type="GO" id="GO:0005524">
    <property type="term" value="F:ATP binding"/>
    <property type="evidence" value="ECO:0007669"/>
    <property type="project" value="InterPro"/>
</dbReference>
<dbReference type="PROSITE" id="PS50860">
    <property type="entry name" value="AA_TRNA_LIGASE_II_ALA"/>
    <property type="match status" value="1"/>
</dbReference>
<keyword evidence="4" id="KW-0963">Cytoplasm</keyword>
<evidence type="ECO:0000256" key="1">
    <source>
        <dbReference type="ARBA" id="ARBA00001947"/>
    </source>
</evidence>
<dbReference type="SMART" id="SM00863">
    <property type="entry name" value="tRNA_SAD"/>
    <property type="match status" value="1"/>
</dbReference>
<dbReference type="OrthoDB" id="288942at2759"/>
<comment type="cofactor">
    <cofactor evidence="1">
        <name>Zn(2+)</name>
        <dbReference type="ChEBI" id="CHEBI:29105"/>
    </cofactor>
</comment>
<dbReference type="OMA" id="KYDTTSW"/>
<evidence type="ECO:0000256" key="4">
    <source>
        <dbReference type="ARBA" id="ARBA00022490"/>
    </source>
</evidence>
<dbReference type="GO" id="GO:0005737">
    <property type="term" value="C:cytoplasm"/>
    <property type="evidence" value="ECO:0007669"/>
    <property type="project" value="UniProtKB-SubCell"/>
</dbReference>
<dbReference type="AlphaFoldDB" id="A0A7R8YZ92"/>